<organism evidence="1 2">
    <name type="scientific">Bacillus phage Shanette</name>
    <dbReference type="NCBI Taxonomy" id="1296656"/>
    <lineage>
        <taxon>Viruses</taxon>
        <taxon>Duplodnaviria</taxon>
        <taxon>Heunggongvirae</taxon>
        <taxon>Uroviricota</taxon>
        <taxon>Caudoviricetes</taxon>
        <taxon>Herelleviridae</taxon>
        <taxon>Spounavirinae</taxon>
        <taxon>Siminovitchvirus</taxon>
        <taxon>Siminovitchvirus shanette</taxon>
    </lineage>
</organism>
<dbReference type="GeneID" id="26642394"/>
<evidence type="ECO:0000313" key="2">
    <source>
        <dbReference type="Proteomes" id="UP000015093"/>
    </source>
</evidence>
<accession>S5M4Y3</accession>
<dbReference type="KEGG" id="vg:26642394"/>
<protein>
    <submittedName>
        <fullName evidence="1">Uncharacterized protein</fullName>
    </submittedName>
</protein>
<dbReference type="EMBL" id="KC595513">
    <property type="protein sequence ID" value="AGR46951.1"/>
    <property type="molecule type" value="Genomic_DNA"/>
</dbReference>
<sequence>MEVRIPPKDKSIPLPERVGSVIVDNDTDRVYMLAINPADMNTPYLMGLDGEGYSTVERIDSEPCTMVTYGDIENSLSTGNFTVYTTKNYMLDLVERNPS</sequence>
<evidence type="ECO:0000313" key="1">
    <source>
        <dbReference type="EMBL" id="AGR46951.1"/>
    </source>
</evidence>
<dbReference type="RefSeq" id="YP_009216049.1">
    <property type="nucleotide sequence ID" value="NC_028983.1"/>
</dbReference>
<name>S5M4Y3_9CAUD</name>
<reference evidence="1 2" key="1">
    <citation type="journal article" date="2014" name="Genome Announc.">
        <title>Genome Sequences of Three Novel Bacillus cereus Bacteriophages.</title>
        <authorList>
            <person name="Grose J.H."/>
            <person name="Jensen J.D."/>
            <person name="Merrill B.D."/>
            <person name="Fisher J.N."/>
            <person name="Burnett S.H."/>
            <person name="Breakwell D.P."/>
        </authorList>
    </citation>
    <scope>NUCLEOTIDE SEQUENCE [LARGE SCALE GENOMIC DNA]</scope>
</reference>
<proteinExistence type="predicted"/>
<keyword evidence="2" id="KW-1185">Reference proteome</keyword>
<gene>
    <name evidence="1" type="ORF">SHANETTE_51</name>
</gene>
<dbReference type="Proteomes" id="UP000015093">
    <property type="component" value="Segment"/>
</dbReference>